<dbReference type="PANTHER" id="PTHR30489:SF0">
    <property type="entry name" value="LIPOPROTEIN-RELEASING SYSTEM TRANSMEMBRANE PROTEIN LOLE"/>
    <property type="match status" value="1"/>
</dbReference>
<evidence type="ECO:0000256" key="7">
    <source>
        <dbReference type="SAM" id="Phobius"/>
    </source>
</evidence>
<dbReference type="PANTHER" id="PTHR30489">
    <property type="entry name" value="LIPOPROTEIN-RELEASING SYSTEM TRANSMEMBRANE PROTEIN LOLE"/>
    <property type="match status" value="1"/>
</dbReference>
<accession>A0A4D7JY43</accession>
<sequence>MINLPYLFAKKYFWSRKKKNFIHVISIVSMIAISIATASLIIVLSVFNGLEGLLTSLLNDFDPQIKISAKVGKTFHIDSVESKLNTIPSLEVITPVIENNALIKYNKAQTLVTIKGVDDNFKEQGRIIGSIVRGDFNLKNKEVNYAVMGYGLFDDLQISLENDFKALQVFYPKEVKPGLINPDRAVKRKSILPSGAFAIEKHYDEKFMIVPLRFASDLFEYEEGLVTSIEIKTSKESDLNDVKEEIQLAIGPGFTVLTDREQHADILRAVKLEKLFVFIILSFILTVASINIFFSLNMLAVDKRRDISILFAMGSPDKLIRKIFLYEGFIISLGGAVAGILIGFTLCYLQQEFGFISMGMQTAVVDSYPVKMYWGDFVATGITICAITFIISFLPARSAVKAADLKELQ</sequence>
<feature type="transmembrane region" description="Helical" evidence="7">
    <location>
        <begin position="323"/>
        <end position="351"/>
    </location>
</feature>
<dbReference type="AlphaFoldDB" id="A0A4D7JY43"/>
<dbReference type="EMBL" id="CP028923">
    <property type="protein sequence ID" value="QCK13594.1"/>
    <property type="molecule type" value="Genomic_DNA"/>
</dbReference>
<evidence type="ECO:0000313" key="11">
    <source>
        <dbReference type="Proteomes" id="UP000298616"/>
    </source>
</evidence>
<evidence type="ECO:0000313" key="10">
    <source>
        <dbReference type="EMBL" id="QCK13594.1"/>
    </source>
</evidence>
<proteinExistence type="inferred from homology"/>
<evidence type="ECO:0000256" key="4">
    <source>
        <dbReference type="ARBA" id="ARBA00022692"/>
    </source>
</evidence>
<evidence type="ECO:0000256" key="1">
    <source>
        <dbReference type="ARBA" id="ARBA00004651"/>
    </source>
</evidence>
<keyword evidence="4 7" id="KW-0812">Transmembrane</keyword>
<dbReference type="GO" id="GO:0098797">
    <property type="term" value="C:plasma membrane protein complex"/>
    <property type="evidence" value="ECO:0007669"/>
    <property type="project" value="TreeGrafter"/>
</dbReference>
<keyword evidence="11" id="KW-1185">Reference proteome</keyword>
<evidence type="ECO:0000256" key="5">
    <source>
        <dbReference type="ARBA" id="ARBA00022989"/>
    </source>
</evidence>
<evidence type="ECO:0000256" key="3">
    <source>
        <dbReference type="ARBA" id="ARBA00022475"/>
    </source>
</evidence>
<dbReference type="Pfam" id="PF02687">
    <property type="entry name" value="FtsX"/>
    <property type="match status" value="1"/>
</dbReference>
<dbReference type="GO" id="GO:0044874">
    <property type="term" value="P:lipoprotein localization to outer membrane"/>
    <property type="evidence" value="ECO:0007669"/>
    <property type="project" value="TreeGrafter"/>
</dbReference>
<gene>
    <name evidence="10" type="ORF">DCC35_01905</name>
</gene>
<reference evidence="10 11" key="1">
    <citation type="submission" date="2018-04" db="EMBL/GenBank/DDBJ databases">
        <title>Complete genome uncultured novel isolate.</title>
        <authorList>
            <person name="Merlino G."/>
        </authorList>
    </citation>
    <scope>NUCLEOTIDE SEQUENCE [LARGE SCALE GENOMIC DNA]</scope>
    <source>
        <strain evidence="11">R1DC9</strain>
    </source>
</reference>
<feature type="domain" description="ABC3 transporter permease C-terminal" evidence="8">
    <location>
        <begin position="279"/>
        <end position="401"/>
    </location>
</feature>
<feature type="domain" description="MacB-like periplasmic core" evidence="9">
    <location>
        <begin position="26"/>
        <end position="154"/>
    </location>
</feature>
<dbReference type="InterPro" id="IPR025857">
    <property type="entry name" value="MacB_PCD"/>
</dbReference>
<feature type="transmembrane region" description="Helical" evidence="7">
    <location>
        <begin position="377"/>
        <end position="396"/>
    </location>
</feature>
<evidence type="ECO:0000259" key="8">
    <source>
        <dbReference type="Pfam" id="PF02687"/>
    </source>
</evidence>
<organism evidence="10 11">
    <name type="scientific">Mangrovivirga cuniculi</name>
    <dbReference type="NCBI Taxonomy" id="2715131"/>
    <lineage>
        <taxon>Bacteria</taxon>
        <taxon>Pseudomonadati</taxon>
        <taxon>Bacteroidota</taxon>
        <taxon>Cytophagia</taxon>
        <taxon>Cytophagales</taxon>
        <taxon>Mangrovivirgaceae</taxon>
        <taxon>Mangrovivirga</taxon>
    </lineage>
</organism>
<feature type="transmembrane region" description="Helical" evidence="7">
    <location>
        <begin position="21"/>
        <end position="47"/>
    </location>
</feature>
<evidence type="ECO:0008006" key="12">
    <source>
        <dbReference type="Google" id="ProtNLM"/>
    </source>
</evidence>
<dbReference type="InterPro" id="IPR051447">
    <property type="entry name" value="Lipoprotein-release_system"/>
</dbReference>
<keyword evidence="6 7" id="KW-0472">Membrane</keyword>
<comment type="similarity">
    <text evidence="2">Belongs to the ABC-4 integral membrane protein family. LolC/E subfamily.</text>
</comment>
<dbReference type="Proteomes" id="UP000298616">
    <property type="component" value="Chromosome"/>
</dbReference>
<protein>
    <recommendedName>
        <fullName evidence="12">Lipoprotein-releasing system permease protein</fullName>
    </recommendedName>
</protein>
<dbReference type="RefSeq" id="WP_137089191.1">
    <property type="nucleotide sequence ID" value="NZ_CP028923.1"/>
</dbReference>
<dbReference type="Pfam" id="PF12704">
    <property type="entry name" value="MacB_PCD"/>
    <property type="match status" value="1"/>
</dbReference>
<comment type="subcellular location">
    <subcellularLocation>
        <location evidence="1">Cell membrane</location>
        <topology evidence="1">Multi-pass membrane protein</topology>
    </subcellularLocation>
</comment>
<evidence type="ECO:0000256" key="6">
    <source>
        <dbReference type="ARBA" id="ARBA00023136"/>
    </source>
</evidence>
<dbReference type="InterPro" id="IPR003838">
    <property type="entry name" value="ABC3_permease_C"/>
</dbReference>
<keyword evidence="5 7" id="KW-1133">Transmembrane helix</keyword>
<dbReference type="OrthoDB" id="1522724at2"/>
<name>A0A4D7JY43_9BACT</name>
<evidence type="ECO:0000256" key="2">
    <source>
        <dbReference type="ARBA" id="ARBA00005236"/>
    </source>
</evidence>
<feature type="transmembrane region" description="Helical" evidence="7">
    <location>
        <begin position="275"/>
        <end position="302"/>
    </location>
</feature>
<dbReference type="KEGG" id="fpf:DCC35_01905"/>
<keyword evidence="3" id="KW-1003">Cell membrane</keyword>
<evidence type="ECO:0000259" key="9">
    <source>
        <dbReference type="Pfam" id="PF12704"/>
    </source>
</evidence>